<proteinExistence type="predicted"/>
<comment type="caution">
    <text evidence="4">The sequence shown here is derived from an EMBL/GenBank/DDBJ whole genome shotgun (WGS) entry which is preliminary data.</text>
</comment>
<organism evidence="4 5">
    <name type="scientific">Saguinus oedipus</name>
    <name type="common">Cotton-top tamarin</name>
    <name type="synonym">Oedipomidas oedipus</name>
    <dbReference type="NCBI Taxonomy" id="9490"/>
    <lineage>
        <taxon>Eukaryota</taxon>
        <taxon>Metazoa</taxon>
        <taxon>Chordata</taxon>
        <taxon>Craniata</taxon>
        <taxon>Vertebrata</taxon>
        <taxon>Euteleostomi</taxon>
        <taxon>Mammalia</taxon>
        <taxon>Eutheria</taxon>
        <taxon>Euarchontoglires</taxon>
        <taxon>Primates</taxon>
        <taxon>Haplorrhini</taxon>
        <taxon>Platyrrhini</taxon>
        <taxon>Cebidae</taxon>
        <taxon>Callitrichinae</taxon>
        <taxon>Saguinus</taxon>
    </lineage>
</organism>
<keyword evidence="2" id="KW-0687">Ribonucleoprotein</keyword>
<gene>
    <name evidence="4" type="ORF">P7K49_007229</name>
</gene>
<reference evidence="4 5" key="1">
    <citation type="submission" date="2023-05" db="EMBL/GenBank/DDBJ databases">
        <title>B98-5 Cell Line De Novo Hybrid Assembly: An Optical Mapping Approach.</title>
        <authorList>
            <person name="Kananen K."/>
            <person name="Auerbach J.A."/>
            <person name="Kautto E."/>
            <person name="Blachly J.S."/>
        </authorList>
    </citation>
    <scope>NUCLEOTIDE SEQUENCE [LARGE SCALE GENOMIC DNA]</scope>
    <source>
        <strain evidence="4">B95-8</strain>
        <tissue evidence="4">Cell line</tissue>
    </source>
</reference>
<dbReference type="Pfam" id="PF16122">
    <property type="entry name" value="40S_SA_C"/>
    <property type="match status" value="1"/>
</dbReference>
<evidence type="ECO:0000256" key="2">
    <source>
        <dbReference type="ARBA" id="ARBA00023274"/>
    </source>
</evidence>
<accession>A0ABQ9VU91</accession>
<sequence>MLAQEVLHMRGTISREHPWEVMPDLSFYRNPEETEKEEQAAAETTVTKEEFQVDGRIQLLSSLPLSLGLLTGLKACRCPLYLCSSSLLKTGALSLPQKTGL</sequence>
<name>A0ABQ9VU91_SAGOE</name>
<dbReference type="InterPro" id="IPR032281">
    <property type="entry name" value="Ribosomal_uS2_C"/>
</dbReference>
<dbReference type="Proteomes" id="UP001266305">
    <property type="component" value="Unassembled WGS sequence"/>
</dbReference>
<feature type="domain" description="Small ribosomal subunit protein uS2 C-terminal" evidence="3">
    <location>
        <begin position="27"/>
        <end position="52"/>
    </location>
</feature>
<evidence type="ECO:0000256" key="1">
    <source>
        <dbReference type="ARBA" id="ARBA00022980"/>
    </source>
</evidence>
<keyword evidence="5" id="KW-1185">Reference proteome</keyword>
<dbReference type="InterPro" id="IPR005707">
    <property type="entry name" value="Ribosomal_uS2_euk/arc"/>
</dbReference>
<evidence type="ECO:0000313" key="5">
    <source>
        <dbReference type="Proteomes" id="UP001266305"/>
    </source>
</evidence>
<dbReference type="EMBL" id="JASSZA010000004">
    <property type="protein sequence ID" value="KAK2112963.1"/>
    <property type="molecule type" value="Genomic_DNA"/>
</dbReference>
<dbReference type="Gene3D" id="3.40.50.10490">
    <property type="entry name" value="Glucose-6-phosphate isomerase like protein, domain 1"/>
    <property type="match status" value="1"/>
</dbReference>
<evidence type="ECO:0000259" key="3">
    <source>
        <dbReference type="Pfam" id="PF16122"/>
    </source>
</evidence>
<keyword evidence="1" id="KW-0689">Ribosomal protein</keyword>
<evidence type="ECO:0000313" key="4">
    <source>
        <dbReference type="EMBL" id="KAK2112963.1"/>
    </source>
</evidence>
<dbReference type="PANTHER" id="PTHR11489">
    <property type="entry name" value="40S RIBOSOMAL PROTEIN SA"/>
    <property type="match status" value="1"/>
</dbReference>
<protein>
    <recommendedName>
        <fullName evidence="3">Small ribosomal subunit protein uS2 C-terminal domain-containing protein</fullName>
    </recommendedName>
</protein>